<reference evidence="3 4" key="1">
    <citation type="submission" date="2016-03" db="EMBL/GenBank/DDBJ databases">
        <authorList>
            <person name="Ploux O."/>
        </authorList>
    </citation>
    <scope>NUCLEOTIDE SEQUENCE [LARGE SCALE GENOMIC DNA]</scope>
    <source>
        <strain evidence="3 4">UAMH 11012</strain>
    </source>
</reference>
<feature type="region of interest" description="Disordered" evidence="1">
    <location>
        <begin position="1"/>
        <end position="20"/>
    </location>
</feature>
<dbReference type="AlphaFoldDB" id="A0A1L7WWX1"/>
<keyword evidence="2" id="KW-0812">Transmembrane</keyword>
<feature type="transmembrane region" description="Helical" evidence="2">
    <location>
        <begin position="73"/>
        <end position="91"/>
    </location>
</feature>
<evidence type="ECO:0000313" key="3">
    <source>
        <dbReference type="EMBL" id="CZR57264.1"/>
    </source>
</evidence>
<dbReference type="Proteomes" id="UP000184330">
    <property type="component" value="Unassembled WGS sequence"/>
</dbReference>
<feature type="compositionally biased region" description="Basic residues" evidence="1">
    <location>
        <begin position="262"/>
        <end position="273"/>
    </location>
</feature>
<sequence>MSDNQVDLRPPMPPPPAPLKEKSTFDLTNPSFALVIYNFLVAIPFAYTIAILNKRFVQYLGYEKIMRCPSGILGTRLLFVAVNLFLVIGWAKQMRDENWAEKEARMGELRRQVEWWDGEILRLEAALGIERVRTPALLVIWFCSDTNRCRYKGDEAESEEGSEETDTKEQKKQRQLAEAAALEQAETEFEQQLRIDALLAKDRGSPDSKNGEIPTYERDSVVNEDGIREWDFVVGAKSQKGKEFAGSRLKGLSLGSAGSRLPKLRKKKGGDGE</sequence>
<feature type="region of interest" description="Disordered" evidence="1">
    <location>
        <begin position="239"/>
        <end position="273"/>
    </location>
</feature>
<proteinExistence type="predicted"/>
<organism evidence="3 4">
    <name type="scientific">Phialocephala subalpina</name>
    <dbReference type="NCBI Taxonomy" id="576137"/>
    <lineage>
        <taxon>Eukaryota</taxon>
        <taxon>Fungi</taxon>
        <taxon>Dikarya</taxon>
        <taxon>Ascomycota</taxon>
        <taxon>Pezizomycotina</taxon>
        <taxon>Leotiomycetes</taxon>
        <taxon>Helotiales</taxon>
        <taxon>Mollisiaceae</taxon>
        <taxon>Phialocephala</taxon>
        <taxon>Phialocephala fortinii species complex</taxon>
    </lineage>
</organism>
<feature type="transmembrane region" description="Helical" evidence="2">
    <location>
        <begin position="32"/>
        <end position="52"/>
    </location>
</feature>
<name>A0A1L7WWX1_9HELO</name>
<keyword evidence="2" id="KW-0472">Membrane</keyword>
<accession>A0A1L7WWX1</accession>
<evidence type="ECO:0000256" key="2">
    <source>
        <dbReference type="SAM" id="Phobius"/>
    </source>
</evidence>
<evidence type="ECO:0000313" key="4">
    <source>
        <dbReference type="Proteomes" id="UP000184330"/>
    </source>
</evidence>
<keyword evidence="4" id="KW-1185">Reference proteome</keyword>
<dbReference type="OrthoDB" id="3561545at2759"/>
<dbReference type="EMBL" id="FJOG01000009">
    <property type="protein sequence ID" value="CZR57264.1"/>
    <property type="molecule type" value="Genomic_DNA"/>
</dbReference>
<keyword evidence="2" id="KW-1133">Transmembrane helix</keyword>
<gene>
    <name evidence="3" type="ORF">PAC_07153</name>
</gene>
<feature type="region of interest" description="Disordered" evidence="1">
    <location>
        <begin position="200"/>
        <end position="220"/>
    </location>
</feature>
<protein>
    <submittedName>
        <fullName evidence="3">Uncharacterized protein</fullName>
    </submittedName>
</protein>
<feature type="region of interest" description="Disordered" evidence="1">
    <location>
        <begin position="153"/>
        <end position="173"/>
    </location>
</feature>
<evidence type="ECO:0000256" key="1">
    <source>
        <dbReference type="SAM" id="MobiDB-lite"/>
    </source>
</evidence>